<dbReference type="GO" id="GO:0004519">
    <property type="term" value="F:endonuclease activity"/>
    <property type="evidence" value="ECO:0007669"/>
    <property type="project" value="UniProtKB-KW"/>
</dbReference>
<evidence type="ECO:0000313" key="8">
    <source>
        <dbReference type="Proteomes" id="UP000328092"/>
    </source>
</evidence>
<dbReference type="GO" id="GO:0003676">
    <property type="term" value="F:nucleic acid binding"/>
    <property type="evidence" value="ECO:0007669"/>
    <property type="project" value="InterPro"/>
</dbReference>
<dbReference type="GO" id="GO:0006308">
    <property type="term" value="P:DNA catabolic process"/>
    <property type="evidence" value="ECO:0007669"/>
    <property type="project" value="InterPro"/>
</dbReference>
<dbReference type="Gene3D" id="1.10.575.10">
    <property type="entry name" value="P1 Nuclease"/>
    <property type="match status" value="1"/>
</dbReference>
<keyword evidence="1" id="KW-0540">Nuclease</keyword>
<name>A0A508TBV2_9BRAD</name>
<evidence type="ECO:0000313" key="7">
    <source>
        <dbReference type="EMBL" id="VIO70557.1"/>
    </source>
</evidence>
<evidence type="ECO:0000256" key="3">
    <source>
        <dbReference type="ARBA" id="ARBA00022759"/>
    </source>
</evidence>
<keyword evidence="3" id="KW-0255">Endonuclease</keyword>
<dbReference type="GO" id="GO:0046872">
    <property type="term" value="F:metal ion binding"/>
    <property type="evidence" value="ECO:0007669"/>
    <property type="project" value="UniProtKB-KW"/>
</dbReference>
<keyword evidence="6" id="KW-0325">Glycoprotein</keyword>
<proteinExistence type="predicted"/>
<reference evidence="7" key="1">
    <citation type="submission" date="2019-02" db="EMBL/GenBank/DDBJ databases">
        <authorList>
            <person name="Pothier F.J."/>
        </authorList>
    </citation>
    <scope>NUCLEOTIDE SEQUENCE</scope>
    <source>
        <strain evidence="7">CI-1B</strain>
    </source>
</reference>
<dbReference type="InterPro" id="IPR003154">
    <property type="entry name" value="S1/P1nuclease"/>
</dbReference>
<keyword evidence="5" id="KW-1015">Disulfide bond</keyword>
<evidence type="ECO:0000256" key="6">
    <source>
        <dbReference type="ARBA" id="ARBA00023180"/>
    </source>
</evidence>
<dbReference type="InterPro" id="IPR008947">
    <property type="entry name" value="PLipase_C/P1_nuclease_dom_sf"/>
</dbReference>
<accession>A0A508TBV2</accession>
<evidence type="ECO:0000256" key="2">
    <source>
        <dbReference type="ARBA" id="ARBA00022723"/>
    </source>
</evidence>
<keyword evidence="4" id="KW-0378">Hydrolase</keyword>
<dbReference type="GO" id="GO:0016788">
    <property type="term" value="F:hydrolase activity, acting on ester bonds"/>
    <property type="evidence" value="ECO:0007669"/>
    <property type="project" value="InterPro"/>
</dbReference>
<dbReference type="AlphaFoldDB" id="A0A508TBV2"/>
<sequence length="103" mass="11369">MYAVWDTGLIMHTVYAWGTYVTRLQTGWLDGRDISALEGGTPVDWATEAHRFVETAYDIPADGNLGDAYYAKMIPVVDRQLALGGVRLAHVLTDALRNADSCH</sequence>
<dbReference type="OrthoDB" id="267579at2"/>
<dbReference type="SUPFAM" id="SSF48537">
    <property type="entry name" value="Phospholipase C/P1 nuclease"/>
    <property type="match status" value="1"/>
</dbReference>
<comment type="caution">
    <text evidence="7">The sequence shown here is derived from an EMBL/GenBank/DDBJ whole genome shotgun (WGS) entry which is preliminary data.</text>
</comment>
<dbReference type="Pfam" id="PF02265">
    <property type="entry name" value="S1-P1_nuclease"/>
    <property type="match status" value="1"/>
</dbReference>
<keyword evidence="8" id="KW-1185">Reference proteome</keyword>
<organism evidence="7 8">
    <name type="scientific">Bradyrhizobium ivorense</name>
    <dbReference type="NCBI Taxonomy" id="2511166"/>
    <lineage>
        <taxon>Bacteria</taxon>
        <taxon>Pseudomonadati</taxon>
        <taxon>Pseudomonadota</taxon>
        <taxon>Alphaproteobacteria</taxon>
        <taxon>Hyphomicrobiales</taxon>
        <taxon>Nitrobacteraceae</taxon>
        <taxon>Bradyrhizobium</taxon>
    </lineage>
</organism>
<keyword evidence="2" id="KW-0479">Metal-binding</keyword>
<gene>
    <name evidence="7" type="ORF">CI1B_32110</name>
</gene>
<evidence type="ECO:0000256" key="4">
    <source>
        <dbReference type="ARBA" id="ARBA00022801"/>
    </source>
</evidence>
<evidence type="ECO:0000256" key="1">
    <source>
        <dbReference type="ARBA" id="ARBA00022722"/>
    </source>
</evidence>
<evidence type="ECO:0000256" key="5">
    <source>
        <dbReference type="ARBA" id="ARBA00023157"/>
    </source>
</evidence>
<dbReference type="Proteomes" id="UP000328092">
    <property type="component" value="Unassembled WGS sequence"/>
</dbReference>
<dbReference type="EMBL" id="CAADFC020000011">
    <property type="protein sequence ID" value="VIO70557.1"/>
    <property type="molecule type" value="Genomic_DNA"/>
</dbReference>
<protein>
    <submittedName>
        <fullName evidence="7">Uncharacterized protein</fullName>
    </submittedName>
</protein>